<dbReference type="GO" id="GO:0032259">
    <property type="term" value="P:methylation"/>
    <property type="evidence" value="ECO:0007669"/>
    <property type="project" value="UniProtKB-KW"/>
</dbReference>
<dbReference type="CDD" id="cd02440">
    <property type="entry name" value="AdoMet_MTases"/>
    <property type="match status" value="1"/>
</dbReference>
<evidence type="ECO:0000256" key="5">
    <source>
        <dbReference type="ARBA" id="ARBA00022927"/>
    </source>
</evidence>
<keyword evidence="5" id="KW-0653">Protein transport</keyword>
<dbReference type="PANTHER" id="PTHR13405">
    <property type="entry name" value="NUCLEAR PORE COMPLEX PROTEIN NUP133"/>
    <property type="match status" value="1"/>
</dbReference>
<keyword evidence="7" id="KW-0539">Nucleus</keyword>
<evidence type="ECO:0000313" key="11">
    <source>
        <dbReference type="EMBL" id="KAF6765242.1"/>
    </source>
</evidence>
<dbReference type="InterPro" id="IPR015943">
    <property type="entry name" value="WD40/YVTN_repeat-like_dom_sf"/>
</dbReference>
<keyword evidence="3" id="KW-0813">Transport</keyword>
<dbReference type="GO" id="GO:0017056">
    <property type="term" value="F:structural constituent of nuclear pore"/>
    <property type="evidence" value="ECO:0007669"/>
    <property type="project" value="InterPro"/>
</dbReference>
<reference evidence="11 12" key="1">
    <citation type="submission" date="2020-07" db="EMBL/GenBank/DDBJ databases">
        <title>Comparative genomics of pyrophilous fungi reveals a link between fire events and developmental genes.</title>
        <authorList>
            <consortium name="DOE Joint Genome Institute"/>
            <person name="Steindorff A.S."/>
            <person name="Carver A."/>
            <person name="Calhoun S."/>
            <person name="Stillman K."/>
            <person name="Liu H."/>
            <person name="Lipzen A."/>
            <person name="Pangilinan J."/>
            <person name="Labutti K."/>
            <person name="Bruns T.D."/>
            <person name="Grigoriev I.V."/>
        </authorList>
    </citation>
    <scope>NUCLEOTIDE SEQUENCE [LARGE SCALE GENOMIC DNA]</scope>
    <source>
        <strain evidence="11 12">CBS 144469</strain>
    </source>
</reference>
<keyword evidence="12" id="KW-1185">Reference proteome</keyword>
<proteinExistence type="inferred from homology"/>
<dbReference type="PANTHER" id="PTHR13405:SF11">
    <property type="entry name" value="NUCLEAR PORE COMPLEX PROTEIN NUP133"/>
    <property type="match status" value="1"/>
</dbReference>
<dbReference type="SUPFAM" id="SSF117289">
    <property type="entry name" value="Nucleoporin domain"/>
    <property type="match status" value="1"/>
</dbReference>
<dbReference type="GO" id="GO:0000972">
    <property type="term" value="P:transcription-dependent tethering of RNA polymerase II gene DNA at nuclear periphery"/>
    <property type="evidence" value="ECO:0007669"/>
    <property type="project" value="TreeGrafter"/>
</dbReference>
<keyword evidence="4" id="KW-0509">mRNA transport</keyword>
<dbReference type="SUPFAM" id="SSF53335">
    <property type="entry name" value="S-adenosyl-L-methionine-dependent methyltransferases"/>
    <property type="match status" value="1"/>
</dbReference>
<dbReference type="Pfam" id="PF03177">
    <property type="entry name" value="Nucleoporin_C"/>
    <property type="match status" value="1"/>
</dbReference>
<feature type="domain" description="Methyltransferase type 11" evidence="9">
    <location>
        <begin position="49"/>
        <end position="146"/>
    </location>
</feature>
<dbReference type="GO" id="GO:0016973">
    <property type="term" value="P:poly(A)+ mRNA export from nucleus"/>
    <property type="evidence" value="ECO:0007669"/>
    <property type="project" value="TreeGrafter"/>
</dbReference>
<dbReference type="Gene3D" id="3.40.50.150">
    <property type="entry name" value="Vaccinia Virus protein VP39"/>
    <property type="match status" value="1"/>
</dbReference>
<dbReference type="Pfam" id="PF08801">
    <property type="entry name" value="Nucleoporin_N"/>
    <property type="match status" value="1"/>
</dbReference>
<protein>
    <submittedName>
        <fullName evidence="11">Methyltransferase type 11</fullName>
    </submittedName>
</protein>
<feature type="domain" description="Nucleoporin Nup133/Nup155-like N-terminal" evidence="10">
    <location>
        <begin position="227"/>
        <end position="580"/>
    </location>
</feature>
<name>A0A8H6MHE6_9AGAR</name>
<evidence type="ECO:0000256" key="2">
    <source>
        <dbReference type="ARBA" id="ARBA00005569"/>
    </source>
</evidence>
<dbReference type="InterPro" id="IPR029063">
    <property type="entry name" value="SAM-dependent_MTases_sf"/>
</dbReference>
<dbReference type="GO" id="GO:0006606">
    <property type="term" value="P:protein import into nucleus"/>
    <property type="evidence" value="ECO:0007669"/>
    <property type="project" value="TreeGrafter"/>
</dbReference>
<keyword evidence="6" id="KW-0811">Translocation</keyword>
<dbReference type="Gene3D" id="2.130.10.10">
    <property type="entry name" value="YVTN repeat-like/Quinoprotein amine dehydrogenase"/>
    <property type="match status" value="1"/>
</dbReference>
<dbReference type="InterPro" id="IPR014908">
    <property type="entry name" value="Nucleoporin_Nup133/Nup155_N"/>
</dbReference>
<sequence length="1345" mass="150401">MATVHSVAQVGFGTGTNELYDRIRPRYQPWALEHIKNSLPSSGPYNIVELGSGTGIFTRAILADPAWSSSIKELKAVEPSEGMRSVFEKTVHDERAKTFDGTFDATGVEDGWADLIVVAQAFHWCPDHVLAVREFSRILKPHGVVALIWNLEDRDGARWAAQVRDLIEQHEKGTPQFHLGLWRKFFTTPEYDAAFAKQEEKEWSYNLEATEQIVVDRASSKMTTYAKTDELSVTFYASLPVEVKRELRNADFFKTAYMGGIDTTTGFAVVASADRCFVWQHAQAIKGTPTCYIFVCPTDPDAVLPPPFQALVPHGLTQEPGLILLSHSGHIRFWQSIGIGLAGGDNFATFDLNLAEGDTVTNLLRVDSQLFVASTSQGLLYRLNLTSTGGKYHLATRVFSRPPPARSLSSLFPSFLGSSSSTLVDKSGAPQYIRSIALGRASPTGERDIWALGEERIQKWVMKPEGWEEKVIDDNLAETIKMVVQDSPSAEGDKLDLELLDLAINEAGTFIVLVSYAGKEESGNLRRLYSLIQLEQVEPFFSVAKLKTVPYQNTSAPTAPVVPRIQLLLSGAIVSVEFGDTVAFCSQDSDYQDRIQLKSVADRTLGVGVLQDSNSLLVLTASSMMQVHLSLDKIRNFSAQTGKTNLIKSIMMQAILYGSFPENPLHFSFPPEVDEDSLMRGAEQLSQAVLKSEPEVVRRNHDLTAQLKSRKDRLNWLIGFINENLVRGKMSQRSRQKLAVDAEKLHASYALWLQYNELLETSPKFSVLNDCVHAYMAEIGERSHEDVMRAFFRSKVSDIGRLIRKLVDVINLSAKQTGRDLSLLLPEANQIVITALLSATEFREANKQVYGIEGPMISSWTSRPGTIDVVLSLFDATTKVVEGANGDRSAPTKEPSSQLPKLAWLLFLCVEERLQWLSSPAAAEELNVSQDKDELETRFASLRPEVLDTLRRTGHHQEAFLLAEKYDDFASLVALCHRDTIYPPEANPHFERIQTYIKTYKENFTNELYQWYIQHGELRIMFSQEVAQSAFIDRFFEKKPNPGISWLHDISKERFADASSALLAESKGANNLDVKHVRRSLLPISTFADRPLIIGKLATLADENCDETMLDAFHAGLNFVSVHDALIEEFRAALETVRGRHSLESQVDIIVKAKAPSLKETRGFAMCFKDLLKHLLQGKALSIEDAVDLLTLKDNDITTFTDFAVALQLLKSATDIPEGRRASAFRTVWRRVYLNDDWNALEKTANVSDSEIMERLSKTALYNTLTTLLKSGADLDKEYNASPDVALIVPTQAEITSRWPGTSAELIEAIVEDYNYERDSLGELDLQDVYLRVKEMAIQDVWLSN</sequence>
<evidence type="ECO:0000256" key="7">
    <source>
        <dbReference type="ARBA" id="ARBA00023242"/>
    </source>
</evidence>
<dbReference type="InterPro" id="IPR013216">
    <property type="entry name" value="Methyltransf_11"/>
</dbReference>
<comment type="caution">
    <text evidence="11">The sequence shown here is derived from an EMBL/GenBank/DDBJ whole genome shotgun (WGS) entry which is preliminary data.</text>
</comment>
<evidence type="ECO:0000256" key="1">
    <source>
        <dbReference type="ARBA" id="ARBA00004259"/>
    </source>
</evidence>
<dbReference type="GO" id="GO:0031080">
    <property type="term" value="C:nuclear pore outer ring"/>
    <property type="evidence" value="ECO:0007669"/>
    <property type="project" value="TreeGrafter"/>
</dbReference>
<comment type="similarity">
    <text evidence="2">Belongs to the nucleoporin Nup133 family.</text>
</comment>
<dbReference type="OrthoDB" id="103454at2759"/>
<dbReference type="Pfam" id="PF08241">
    <property type="entry name" value="Methyltransf_11"/>
    <property type="match status" value="1"/>
</dbReference>
<keyword evidence="11" id="KW-0808">Transferase</keyword>
<dbReference type="GO" id="GO:0008757">
    <property type="term" value="F:S-adenosylmethionine-dependent methyltransferase activity"/>
    <property type="evidence" value="ECO:0007669"/>
    <property type="project" value="InterPro"/>
</dbReference>
<comment type="subcellular location">
    <subcellularLocation>
        <location evidence="1">Nucleus envelope</location>
    </subcellularLocation>
</comment>
<accession>A0A8H6MHE6</accession>
<evidence type="ECO:0000256" key="6">
    <source>
        <dbReference type="ARBA" id="ARBA00023010"/>
    </source>
</evidence>
<dbReference type="InterPro" id="IPR007187">
    <property type="entry name" value="Nucleoporin_Nup133/Nup155_C"/>
</dbReference>
<dbReference type="Gene3D" id="1.25.40.700">
    <property type="match status" value="1"/>
</dbReference>
<evidence type="ECO:0000259" key="8">
    <source>
        <dbReference type="Pfam" id="PF03177"/>
    </source>
</evidence>
<dbReference type="InterPro" id="IPR037624">
    <property type="entry name" value="Nup133-like"/>
</dbReference>
<evidence type="ECO:0000256" key="3">
    <source>
        <dbReference type="ARBA" id="ARBA00022448"/>
    </source>
</evidence>
<evidence type="ECO:0000313" key="12">
    <source>
        <dbReference type="Proteomes" id="UP000521943"/>
    </source>
</evidence>
<gene>
    <name evidence="11" type="ORF">DFP72DRAFT_986248</name>
</gene>
<dbReference type="Proteomes" id="UP000521943">
    <property type="component" value="Unassembled WGS sequence"/>
</dbReference>
<keyword evidence="11" id="KW-0489">Methyltransferase</keyword>
<evidence type="ECO:0000259" key="10">
    <source>
        <dbReference type="Pfam" id="PF08801"/>
    </source>
</evidence>
<feature type="domain" description="Nucleoporin Nup133/Nup155-like C-terminal" evidence="8">
    <location>
        <begin position="929"/>
        <end position="1323"/>
    </location>
</feature>
<evidence type="ECO:0000259" key="9">
    <source>
        <dbReference type="Pfam" id="PF08241"/>
    </source>
</evidence>
<dbReference type="EMBL" id="JACGCI010000003">
    <property type="protein sequence ID" value="KAF6765242.1"/>
    <property type="molecule type" value="Genomic_DNA"/>
</dbReference>
<evidence type="ECO:0000256" key="4">
    <source>
        <dbReference type="ARBA" id="ARBA00022816"/>
    </source>
</evidence>
<organism evidence="11 12">
    <name type="scientific">Ephemerocybe angulata</name>
    <dbReference type="NCBI Taxonomy" id="980116"/>
    <lineage>
        <taxon>Eukaryota</taxon>
        <taxon>Fungi</taxon>
        <taxon>Dikarya</taxon>
        <taxon>Basidiomycota</taxon>
        <taxon>Agaricomycotina</taxon>
        <taxon>Agaricomycetes</taxon>
        <taxon>Agaricomycetidae</taxon>
        <taxon>Agaricales</taxon>
        <taxon>Agaricineae</taxon>
        <taxon>Psathyrellaceae</taxon>
        <taxon>Ephemerocybe</taxon>
    </lineage>
</organism>